<reference evidence="2" key="1">
    <citation type="journal article" date="2021" name="PeerJ">
        <title>Extensive microbial diversity within the chicken gut microbiome revealed by metagenomics and culture.</title>
        <authorList>
            <person name="Gilroy R."/>
            <person name="Ravi A."/>
            <person name="Getino M."/>
            <person name="Pursley I."/>
            <person name="Horton D.L."/>
            <person name="Alikhan N.F."/>
            <person name="Baker D."/>
            <person name="Gharbi K."/>
            <person name="Hall N."/>
            <person name="Watson M."/>
            <person name="Adriaenssens E.M."/>
            <person name="Foster-Nyarko E."/>
            <person name="Jarju S."/>
            <person name="Secka A."/>
            <person name="Antonio M."/>
            <person name="Oren A."/>
            <person name="Chaudhuri R.R."/>
            <person name="La Ragione R."/>
            <person name="Hildebrand F."/>
            <person name="Pallen M.J."/>
        </authorList>
    </citation>
    <scope>NUCLEOTIDE SEQUENCE</scope>
    <source>
        <strain evidence="2">ChiHjej12B11-14209</strain>
    </source>
</reference>
<accession>A0A9D2EXI8</accession>
<dbReference type="EMBL" id="DXBM01000018">
    <property type="protein sequence ID" value="HIZ45689.1"/>
    <property type="molecule type" value="Genomic_DNA"/>
</dbReference>
<gene>
    <name evidence="2" type="ORF">IAA19_01525</name>
</gene>
<proteinExistence type="predicted"/>
<feature type="region of interest" description="Disordered" evidence="1">
    <location>
        <begin position="1"/>
        <end position="40"/>
    </location>
</feature>
<name>A0A9D2EXI8_9ACTN</name>
<feature type="compositionally biased region" description="Low complexity" evidence="1">
    <location>
        <begin position="1"/>
        <end position="10"/>
    </location>
</feature>
<organism evidence="2 3">
    <name type="scientific">Candidatus Olsenella pullistercoris</name>
    <dbReference type="NCBI Taxonomy" id="2838712"/>
    <lineage>
        <taxon>Bacteria</taxon>
        <taxon>Bacillati</taxon>
        <taxon>Actinomycetota</taxon>
        <taxon>Coriobacteriia</taxon>
        <taxon>Coriobacteriales</taxon>
        <taxon>Atopobiaceae</taxon>
        <taxon>Olsenella</taxon>
    </lineage>
</organism>
<evidence type="ECO:0000313" key="3">
    <source>
        <dbReference type="Proteomes" id="UP000824062"/>
    </source>
</evidence>
<evidence type="ECO:0000313" key="2">
    <source>
        <dbReference type="EMBL" id="HIZ45689.1"/>
    </source>
</evidence>
<dbReference type="Proteomes" id="UP000824062">
    <property type="component" value="Unassembled WGS sequence"/>
</dbReference>
<comment type="caution">
    <text evidence="2">The sequence shown here is derived from an EMBL/GenBank/DDBJ whole genome shotgun (WGS) entry which is preliminary data.</text>
</comment>
<sequence length="57" mass="6069">MGASTSSARRLAAERARRSRAASEGTGGARYDETAGEMRTTRGKVVARILSRTQTPT</sequence>
<dbReference type="AlphaFoldDB" id="A0A9D2EXI8"/>
<evidence type="ECO:0000256" key="1">
    <source>
        <dbReference type="SAM" id="MobiDB-lite"/>
    </source>
</evidence>
<reference evidence="2" key="2">
    <citation type="submission" date="2021-04" db="EMBL/GenBank/DDBJ databases">
        <authorList>
            <person name="Gilroy R."/>
        </authorList>
    </citation>
    <scope>NUCLEOTIDE SEQUENCE</scope>
    <source>
        <strain evidence="2">ChiHjej12B11-14209</strain>
    </source>
</reference>
<protein>
    <submittedName>
        <fullName evidence="2">Uncharacterized protein</fullName>
    </submittedName>
</protein>